<dbReference type="Proteomes" id="UP000199054">
    <property type="component" value="Unassembled WGS sequence"/>
</dbReference>
<feature type="binding site" evidence="5">
    <location>
        <position position="320"/>
    </location>
    <ligand>
        <name>Ca(2+)</name>
        <dbReference type="ChEBI" id="CHEBI:29108"/>
    </ligand>
</feature>
<dbReference type="Gene3D" id="2.30.120.10">
    <property type="match status" value="1"/>
</dbReference>
<dbReference type="Gene3D" id="3.60.20.10">
    <property type="entry name" value="Glutamine Phosphoribosylpyrophosphate, subunit 1, domain 1"/>
    <property type="match status" value="1"/>
</dbReference>
<dbReference type="EMBL" id="FODE01000038">
    <property type="protein sequence ID" value="SEO14645.1"/>
    <property type="molecule type" value="Genomic_DNA"/>
</dbReference>
<feature type="binding site" evidence="5">
    <location>
        <position position="323"/>
    </location>
    <ligand>
        <name>Ca(2+)</name>
        <dbReference type="ChEBI" id="CHEBI:29108"/>
    </ligand>
</feature>
<proteinExistence type="inferred from homology"/>
<protein>
    <submittedName>
        <fullName evidence="6">Penicillin amidase</fullName>
    </submittedName>
</protein>
<evidence type="ECO:0000313" key="6">
    <source>
        <dbReference type="EMBL" id="SEO14645.1"/>
    </source>
</evidence>
<dbReference type="InterPro" id="IPR029055">
    <property type="entry name" value="Ntn_hydrolases_N"/>
</dbReference>
<evidence type="ECO:0000256" key="2">
    <source>
        <dbReference type="ARBA" id="ARBA00022801"/>
    </source>
</evidence>
<evidence type="ECO:0000256" key="5">
    <source>
        <dbReference type="PIRSR" id="PIRSR001227-2"/>
    </source>
</evidence>
<sequence>MTQTSYRVAGLDADVTIRIDRCGIAHIRAETRDDLFFAQGWNAARDRLWQIDLARKRGLGLLAGDFGPGYLEQDRASRLFLYRGAMGPEWAAYAPDAQAICTAFAAGINAHVRDVLAGDLPLPPEFALLGNRPSLWQPEDVVRIRSHSLTRNATSELLRARVMALAGADRGARLDLLRRNLEPPVTPTFADGLDPAILSDRVLRDFLLAVSPVSFSRERLDAGPDEAHLWTQPTALGEIDRIATTEGSNNWVVSGARTASGRPILCLDPHRTHALPSVRYLVHLTMPGFDAIGAGEAMVPGISMGHNGTAAFGLTIYGADQEDIRVYDIHPDDPDLYRHDGGWRRMDTVRETIPLRGHPDRQVTLRFTCHGPVVHQQGGHAFAVQTVWTRPGTAPYMASLSVMRARDRGAYLAALRGWGCPSVNHIYGDTAGDIVWKPSGAEPLRQGHDGLLPVPGDGRYEWQGMAAPEDTPIEVNPTRGFIATANAMNLPEDWQGRIPGHEWLDRSRHDWLNRTLAGNGAVTLQDCAAMQTSCHSDIAMRLADWLRSMPIPQAMQDLLADFSGDLGPDGNAAALIEIWLSRHLGPAIARLEGASDAALALLEPFDHAALAAWVEAQTSLCPAILTSLRAAWADCQRLMGDDPARWSWGAVHRLRLCHPLHRLAPEAWSMADIPRGGSSSSPNYAGYRPGDLGVEMGPSVRMLIDVGEWDNSLFINSPGQSGIPGSAHYTDLLAAWAGGEYRPLLYSSAAIDRATEARIILRATAQGD</sequence>
<dbReference type="Pfam" id="PF01804">
    <property type="entry name" value="Penicil_amidase"/>
    <property type="match status" value="1"/>
</dbReference>
<dbReference type="PIRSF" id="PIRSF001227">
    <property type="entry name" value="Pen_acylase"/>
    <property type="match status" value="1"/>
</dbReference>
<dbReference type="SUPFAM" id="SSF56235">
    <property type="entry name" value="N-terminal nucleophile aminohydrolases (Ntn hydrolases)"/>
    <property type="match status" value="1"/>
</dbReference>
<organism evidence="6 7">
    <name type="scientific">Paracoccus alcaliphilus</name>
    <dbReference type="NCBI Taxonomy" id="34002"/>
    <lineage>
        <taxon>Bacteria</taxon>
        <taxon>Pseudomonadati</taxon>
        <taxon>Pseudomonadota</taxon>
        <taxon>Alphaproteobacteria</taxon>
        <taxon>Rhodobacterales</taxon>
        <taxon>Paracoccaceae</taxon>
        <taxon>Paracoccus</taxon>
    </lineage>
</organism>
<keyword evidence="5" id="KW-0106">Calcium</keyword>
<feature type="active site" description="Nucleophile" evidence="4">
    <location>
        <position position="248"/>
    </location>
</feature>
<dbReference type="AlphaFoldDB" id="A0A1H8MBB7"/>
<dbReference type="GO" id="GO:0046872">
    <property type="term" value="F:metal ion binding"/>
    <property type="evidence" value="ECO:0007669"/>
    <property type="project" value="UniProtKB-KW"/>
</dbReference>
<keyword evidence="7" id="KW-1185">Reference proteome</keyword>
<dbReference type="PANTHER" id="PTHR34218:SF4">
    <property type="entry name" value="ACYL-HOMOSERINE LACTONE ACYLASE QUIP"/>
    <property type="match status" value="1"/>
</dbReference>
<evidence type="ECO:0000256" key="1">
    <source>
        <dbReference type="ARBA" id="ARBA00006586"/>
    </source>
</evidence>
<accession>A0A1H8MBB7</accession>
<evidence type="ECO:0000313" key="7">
    <source>
        <dbReference type="Proteomes" id="UP000199054"/>
    </source>
</evidence>
<dbReference type="InterPro" id="IPR002692">
    <property type="entry name" value="S45"/>
</dbReference>
<comment type="similarity">
    <text evidence="1">Belongs to the peptidase S45 family.</text>
</comment>
<dbReference type="STRING" id="34002.SAMN04489859_103821"/>
<evidence type="ECO:0000256" key="3">
    <source>
        <dbReference type="ARBA" id="ARBA00023145"/>
    </source>
</evidence>
<dbReference type="InterPro" id="IPR043147">
    <property type="entry name" value="Penicillin_amidase_A-knob"/>
</dbReference>
<dbReference type="CDD" id="cd03747">
    <property type="entry name" value="Ntn_PGA_like"/>
    <property type="match status" value="1"/>
</dbReference>
<keyword evidence="2" id="KW-0378">Hydrolase</keyword>
<keyword evidence="5" id="KW-0479">Metal-binding</keyword>
<dbReference type="PANTHER" id="PTHR34218">
    <property type="entry name" value="PEPTIDASE S45 PENICILLIN AMIDASE"/>
    <property type="match status" value="1"/>
</dbReference>
<evidence type="ECO:0000256" key="4">
    <source>
        <dbReference type="PIRSR" id="PIRSR001227-1"/>
    </source>
</evidence>
<dbReference type="GO" id="GO:0017000">
    <property type="term" value="P:antibiotic biosynthetic process"/>
    <property type="evidence" value="ECO:0007669"/>
    <property type="project" value="InterPro"/>
</dbReference>
<gene>
    <name evidence="6" type="ORF">SAMN04489859_103821</name>
</gene>
<name>A0A1H8MBB7_9RHOB</name>
<dbReference type="InterPro" id="IPR023343">
    <property type="entry name" value="Penicillin_amidase_dom1"/>
</dbReference>
<dbReference type="Gene3D" id="1.10.439.10">
    <property type="entry name" value="Penicillin Amidohydrolase, domain 1"/>
    <property type="match status" value="1"/>
</dbReference>
<dbReference type="InterPro" id="IPR014395">
    <property type="entry name" value="Pen/GL7ACA/AHL_acylase"/>
</dbReference>
<reference evidence="6 7" key="1">
    <citation type="submission" date="2016-10" db="EMBL/GenBank/DDBJ databases">
        <authorList>
            <person name="de Groot N.N."/>
        </authorList>
    </citation>
    <scope>NUCLEOTIDE SEQUENCE [LARGE SCALE GENOMIC DNA]</scope>
    <source>
        <strain evidence="6 7">DSM 8512</strain>
    </source>
</reference>
<feature type="binding site" evidence="5">
    <location>
        <position position="156"/>
    </location>
    <ligand>
        <name>Ca(2+)</name>
        <dbReference type="ChEBI" id="CHEBI:29108"/>
    </ligand>
</feature>
<dbReference type="InterPro" id="IPR043146">
    <property type="entry name" value="Penicillin_amidase_N_B-knob"/>
</dbReference>
<comment type="cofactor">
    <cofactor evidence="5">
        <name>Ca(2+)</name>
        <dbReference type="ChEBI" id="CHEBI:29108"/>
    </cofactor>
    <text evidence="5">Binds 1 Ca(2+) ion per dimer.</text>
</comment>
<keyword evidence="3" id="KW-0865">Zymogen</keyword>
<dbReference type="Gene3D" id="1.10.1400.10">
    <property type="match status" value="1"/>
</dbReference>
<dbReference type="GO" id="GO:0016811">
    <property type="term" value="F:hydrolase activity, acting on carbon-nitrogen (but not peptide) bonds, in linear amides"/>
    <property type="evidence" value="ECO:0007669"/>
    <property type="project" value="InterPro"/>
</dbReference>
<dbReference type="RefSeq" id="WP_244519321.1">
    <property type="nucleotide sequence ID" value="NZ_CP067126.1"/>
</dbReference>